<evidence type="ECO:0000256" key="13">
    <source>
        <dbReference type="ARBA" id="ARBA00047594"/>
    </source>
</evidence>
<dbReference type="GO" id="GO:0050380">
    <property type="term" value="F:undecaprenyl-diphosphatase activity"/>
    <property type="evidence" value="ECO:0007669"/>
    <property type="project" value="UniProtKB-UniRule"/>
</dbReference>
<comment type="miscellaneous">
    <text evidence="14">Bacitracin is thought to be involved in the inhibition of peptidoglycan synthesis by sequestering undecaprenyl diphosphate, thereby reducing the pool of lipid carrier available.</text>
</comment>
<keyword evidence="14" id="KW-0961">Cell wall biogenesis/degradation</keyword>
<keyword evidence="8 14" id="KW-1133">Transmembrane helix</keyword>
<feature type="transmembrane region" description="Helical" evidence="14">
    <location>
        <begin position="215"/>
        <end position="237"/>
    </location>
</feature>
<accession>A0A5D0MXR4</accession>
<protein>
    <recommendedName>
        <fullName evidence="4 14">Undecaprenyl-diphosphatase</fullName>
        <ecNumber evidence="3 14">3.6.1.27</ecNumber>
    </recommendedName>
    <alternativeName>
        <fullName evidence="12 14">Bacitracin resistance protein</fullName>
    </alternativeName>
    <alternativeName>
        <fullName evidence="11 14">Undecaprenyl pyrophosphate phosphatase</fullName>
    </alternativeName>
</protein>
<evidence type="ECO:0000256" key="4">
    <source>
        <dbReference type="ARBA" id="ARBA00021581"/>
    </source>
</evidence>
<dbReference type="RefSeq" id="WP_303699935.1">
    <property type="nucleotide sequence ID" value="NZ_VSIV01000008.1"/>
</dbReference>
<evidence type="ECO:0000313" key="15">
    <source>
        <dbReference type="EMBL" id="TYB36967.1"/>
    </source>
</evidence>
<keyword evidence="5 14" id="KW-1003">Cell membrane</keyword>
<comment type="similarity">
    <text evidence="2 14">Belongs to the UppP family.</text>
</comment>
<dbReference type="GO" id="GO:0008360">
    <property type="term" value="P:regulation of cell shape"/>
    <property type="evidence" value="ECO:0007669"/>
    <property type="project" value="UniProtKB-KW"/>
</dbReference>
<keyword evidence="7 14" id="KW-0378">Hydrolase</keyword>
<name>A0A5D0MXR4_FLESI</name>
<feature type="transmembrane region" description="Helical" evidence="14">
    <location>
        <begin position="244"/>
        <end position="262"/>
    </location>
</feature>
<evidence type="ECO:0000256" key="11">
    <source>
        <dbReference type="ARBA" id="ARBA00032707"/>
    </source>
</evidence>
<feature type="transmembrane region" description="Helical" evidence="14">
    <location>
        <begin position="114"/>
        <end position="134"/>
    </location>
</feature>
<evidence type="ECO:0000313" key="16">
    <source>
        <dbReference type="Proteomes" id="UP000323337"/>
    </source>
</evidence>
<gene>
    <name evidence="14" type="primary">uppP</name>
    <name evidence="15" type="ORF">FXF49_00400</name>
</gene>
<comment type="catalytic activity">
    <reaction evidence="13 14">
        <text>di-trans,octa-cis-undecaprenyl diphosphate + H2O = di-trans,octa-cis-undecaprenyl phosphate + phosphate + H(+)</text>
        <dbReference type="Rhea" id="RHEA:28094"/>
        <dbReference type="ChEBI" id="CHEBI:15377"/>
        <dbReference type="ChEBI" id="CHEBI:15378"/>
        <dbReference type="ChEBI" id="CHEBI:43474"/>
        <dbReference type="ChEBI" id="CHEBI:58405"/>
        <dbReference type="ChEBI" id="CHEBI:60392"/>
        <dbReference type="EC" id="3.6.1.27"/>
    </reaction>
</comment>
<keyword evidence="14" id="KW-0133">Cell shape</keyword>
<evidence type="ECO:0000256" key="3">
    <source>
        <dbReference type="ARBA" id="ARBA00012374"/>
    </source>
</evidence>
<evidence type="ECO:0000256" key="7">
    <source>
        <dbReference type="ARBA" id="ARBA00022801"/>
    </source>
</evidence>
<sequence length="263" mass="29173">MELIQYIMLGVLQGLTEFLPVSSSGHLVIAQSLIKGFHQPGLLFDIFVHFATFCAVLIYFRKKIFTLIKALIGFVVLKYRVTYFENRNMLWGVIVASIPTAIIGLYFNGISEVLFSSTTYVGYALIFTSLLLVFSDRVTARGKIDTPKSFLVGIMQGLAVIPGISRSGSTIAVALFLNVKREEAAEFSFIMALPAVFGATLLQAKHINSLDSLLIFPYSMAMIAAFFSGLFAIFLMMKLVKKARLGYFAIYCLILGIITIIWL</sequence>
<dbReference type="HAMAP" id="MF_01006">
    <property type="entry name" value="Undec_diphosphatase"/>
    <property type="match status" value="1"/>
</dbReference>
<evidence type="ECO:0000256" key="14">
    <source>
        <dbReference type="HAMAP-Rule" id="MF_01006"/>
    </source>
</evidence>
<dbReference type="PANTHER" id="PTHR30622">
    <property type="entry name" value="UNDECAPRENYL-DIPHOSPHATASE"/>
    <property type="match status" value="1"/>
</dbReference>
<feature type="transmembrane region" description="Helical" evidence="14">
    <location>
        <begin position="42"/>
        <end position="60"/>
    </location>
</feature>
<dbReference type="EC" id="3.6.1.27" evidence="3 14"/>
<evidence type="ECO:0000256" key="6">
    <source>
        <dbReference type="ARBA" id="ARBA00022692"/>
    </source>
</evidence>
<keyword evidence="14" id="KW-0573">Peptidoglycan synthesis</keyword>
<comment type="function">
    <text evidence="14">Catalyzes the dephosphorylation of undecaprenyl diphosphate (UPP). Confers resistance to bacitracin.</text>
</comment>
<evidence type="ECO:0000256" key="9">
    <source>
        <dbReference type="ARBA" id="ARBA00023136"/>
    </source>
</evidence>
<evidence type="ECO:0000256" key="2">
    <source>
        <dbReference type="ARBA" id="ARBA00010621"/>
    </source>
</evidence>
<dbReference type="GO" id="GO:0071555">
    <property type="term" value="P:cell wall organization"/>
    <property type="evidence" value="ECO:0007669"/>
    <property type="project" value="UniProtKB-KW"/>
</dbReference>
<evidence type="ECO:0000256" key="10">
    <source>
        <dbReference type="ARBA" id="ARBA00023251"/>
    </source>
</evidence>
<dbReference type="InterPro" id="IPR003824">
    <property type="entry name" value="UppP"/>
</dbReference>
<keyword evidence="6 14" id="KW-0812">Transmembrane</keyword>
<evidence type="ECO:0000256" key="5">
    <source>
        <dbReference type="ARBA" id="ARBA00022475"/>
    </source>
</evidence>
<keyword evidence="10 14" id="KW-0046">Antibiotic resistance</keyword>
<dbReference type="EMBL" id="VSIV01000008">
    <property type="protein sequence ID" value="TYB36967.1"/>
    <property type="molecule type" value="Genomic_DNA"/>
</dbReference>
<dbReference type="GO" id="GO:0009252">
    <property type="term" value="P:peptidoglycan biosynthetic process"/>
    <property type="evidence" value="ECO:0007669"/>
    <property type="project" value="UniProtKB-KW"/>
</dbReference>
<comment type="caution">
    <text evidence="15">The sequence shown here is derived from an EMBL/GenBank/DDBJ whole genome shotgun (WGS) entry which is preliminary data.</text>
</comment>
<dbReference type="PANTHER" id="PTHR30622:SF2">
    <property type="entry name" value="UNDECAPRENYL-DIPHOSPHATASE"/>
    <property type="match status" value="1"/>
</dbReference>
<evidence type="ECO:0000256" key="1">
    <source>
        <dbReference type="ARBA" id="ARBA00004651"/>
    </source>
</evidence>
<proteinExistence type="inferred from homology"/>
<feature type="transmembrane region" description="Helical" evidence="14">
    <location>
        <begin position="184"/>
        <end position="203"/>
    </location>
</feature>
<comment type="subcellular location">
    <subcellularLocation>
        <location evidence="1 14">Cell membrane</location>
        <topology evidence="1 14">Multi-pass membrane protein</topology>
    </subcellularLocation>
</comment>
<keyword evidence="9 14" id="KW-0472">Membrane</keyword>
<reference evidence="15 16" key="1">
    <citation type="submission" date="2019-08" db="EMBL/GenBank/DDBJ databases">
        <title>Genomic characterization of a novel candidate phylum (ARYD3) from a high temperature, high salinity tertiary oil reservoir in north central Oklahoma, USA.</title>
        <authorList>
            <person name="Youssef N.H."/>
            <person name="Yadav A."/>
            <person name="Elshahed M.S."/>
        </authorList>
    </citation>
    <scope>NUCLEOTIDE SEQUENCE [LARGE SCALE GENOMIC DNA]</scope>
    <source>
        <strain evidence="15">ARYD1</strain>
    </source>
</reference>
<organism evidence="15 16">
    <name type="scientific">Flexistipes sinusarabici</name>
    <dbReference type="NCBI Taxonomy" id="2352"/>
    <lineage>
        <taxon>Bacteria</taxon>
        <taxon>Pseudomonadati</taxon>
        <taxon>Deferribacterota</taxon>
        <taxon>Deferribacteres</taxon>
        <taxon>Deferribacterales</taxon>
        <taxon>Flexistipitaceae</taxon>
        <taxon>Flexistipes</taxon>
    </lineage>
</organism>
<dbReference type="GO" id="GO:0046677">
    <property type="term" value="P:response to antibiotic"/>
    <property type="evidence" value="ECO:0007669"/>
    <property type="project" value="UniProtKB-UniRule"/>
</dbReference>
<evidence type="ECO:0000256" key="12">
    <source>
        <dbReference type="ARBA" id="ARBA00032932"/>
    </source>
</evidence>
<dbReference type="Pfam" id="PF02673">
    <property type="entry name" value="BacA"/>
    <property type="match status" value="1"/>
</dbReference>
<dbReference type="GO" id="GO:0005886">
    <property type="term" value="C:plasma membrane"/>
    <property type="evidence" value="ECO:0007669"/>
    <property type="project" value="UniProtKB-SubCell"/>
</dbReference>
<evidence type="ECO:0000256" key="8">
    <source>
        <dbReference type="ARBA" id="ARBA00022989"/>
    </source>
</evidence>
<dbReference type="AlphaFoldDB" id="A0A5D0MXR4"/>
<feature type="transmembrane region" description="Helical" evidence="14">
    <location>
        <begin position="89"/>
        <end position="107"/>
    </location>
</feature>
<dbReference type="Proteomes" id="UP000323337">
    <property type="component" value="Unassembled WGS sequence"/>
</dbReference>